<organism evidence="2 3">
    <name type="scientific">Nocardia goodfellowii</name>
    <dbReference type="NCBI Taxonomy" id="882446"/>
    <lineage>
        <taxon>Bacteria</taxon>
        <taxon>Bacillati</taxon>
        <taxon>Actinomycetota</taxon>
        <taxon>Actinomycetes</taxon>
        <taxon>Mycobacteriales</taxon>
        <taxon>Nocardiaceae</taxon>
        <taxon>Nocardia</taxon>
    </lineage>
</organism>
<keyword evidence="3" id="KW-1185">Reference proteome</keyword>
<protein>
    <submittedName>
        <fullName evidence="2">RimJ/RimL family protein N-acetyltransferase</fullName>
    </submittedName>
</protein>
<gene>
    <name evidence="2" type="ORF">BJ987_000499</name>
</gene>
<dbReference type="PROSITE" id="PS51186">
    <property type="entry name" value="GNAT"/>
    <property type="match status" value="1"/>
</dbReference>
<dbReference type="Proteomes" id="UP001519325">
    <property type="component" value="Unassembled WGS sequence"/>
</dbReference>
<dbReference type="InterPro" id="IPR051908">
    <property type="entry name" value="Ribosomal_N-acetyltransferase"/>
</dbReference>
<dbReference type="Pfam" id="PF13302">
    <property type="entry name" value="Acetyltransf_3"/>
    <property type="match status" value="1"/>
</dbReference>
<evidence type="ECO:0000259" key="1">
    <source>
        <dbReference type="PROSITE" id="PS51186"/>
    </source>
</evidence>
<feature type="domain" description="N-acetyltransferase" evidence="1">
    <location>
        <begin position="19"/>
        <end position="176"/>
    </location>
</feature>
<dbReference type="EMBL" id="JAGGMR010000001">
    <property type="protein sequence ID" value="MBP2187598.1"/>
    <property type="molecule type" value="Genomic_DNA"/>
</dbReference>
<dbReference type="PANTHER" id="PTHR43441:SF10">
    <property type="entry name" value="ACETYLTRANSFERASE"/>
    <property type="match status" value="1"/>
</dbReference>
<dbReference type="Gene3D" id="3.40.630.30">
    <property type="match status" value="1"/>
</dbReference>
<sequence length="187" mass="20727">MEERVLADGVVWLSPPTEADIETITACCQHRSIADWVRIPVPYRREHAAAFVEDLIPAGWSKHSPTWALRLDKDGPVIGMIGLEAEDSSAAEVGYWLVPEQRSRGLMTRALRMVCDFGFDPATLGLERISWRAFVGNHASAAVAARNGFRYEGMLRLGSSQRGVRRDTWIAGRLATDPGLPVSDWPI</sequence>
<comment type="caution">
    <text evidence="2">The sequence shown here is derived from an EMBL/GenBank/DDBJ whole genome shotgun (WGS) entry which is preliminary data.</text>
</comment>
<evidence type="ECO:0000313" key="2">
    <source>
        <dbReference type="EMBL" id="MBP2187598.1"/>
    </source>
</evidence>
<accession>A0ABS4Q912</accession>
<dbReference type="RefSeq" id="WP_307869429.1">
    <property type="nucleotide sequence ID" value="NZ_JAGGMR010000001.1"/>
</dbReference>
<dbReference type="PANTHER" id="PTHR43441">
    <property type="entry name" value="RIBOSOMAL-PROTEIN-SERINE ACETYLTRANSFERASE"/>
    <property type="match status" value="1"/>
</dbReference>
<name>A0ABS4Q912_9NOCA</name>
<dbReference type="InterPro" id="IPR000182">
    <property type="entry name" value="GNAT_dom"/>
</dbReference>
<reference evidence="2 3" key="1">
    <citation type="submission" date="2021-03" db="EMBL/GenBank/DDBJ databases">
        <title>Sequencing the genomes of 1000 actinobacteria strains.</title>
        <authorList>
            <person name="Klenk H.-P."/>
        </authorList>
    </citation>
    <scope>NUCLEOTIDE SEQUENCE [LARGE SCALE GENOMIC DNA]</scope>
    <source>
        <strain evidence="2 3">DSM 45516</strain>
    </source>
</reference>
<dbReference type="InterPro" id="IPR016181">
    <property type="entry name" value="Acyl_CoA_acyltransferase"/>
</dbReference>
<evidence type="ECO:0000313" key="3">
    <source>
        <dbReference type="Proteomes" id="UP001519325"/>
    </source>
</evidence>
<proteinExistence type="predicted"/>
<dbReference type="SUPFAM" id="SSF55729">
    <property type="entry name" value="Acyl-CoA N-acyltransferases (Nat)"/>
    <property type="match status" value="1"/>
</dbReference>